<protein>
    <recommendedName>
        <fullName evidence="4">BZIP domain-containing protein</fullName>
    </recommendedName>
</protein>
<dbReference type="Pfam" id="PF07445">
    <property type="entry name" value="PriC"/>
    <property type="match status" value="1"/>
</dbReference>
<feature type="compositionally biased region" description="Polar residues" evidence="1">
    <location>
        <begin position="33"/>
        <end position="43"/>
    </location>
</feature>
<sequence>MNNNTNATDLSRRSSRASPRTRLSISEHRRPPTGTSSNLSESEIPSAEHRSSLSHALRTASPTIGGSPIFATGDPHHQRAPSLGELHQELEQEQEAQVNRLLQMIRSQQAQLQQLQQQQQQSGTAVEDSTPPSERSVPIIPPLPAAGSGRASAQFPSSLSSHRPSRPPSQTASPSLRPLPSASLHGTSVDSSRGPEGLDWAAGTSETSSRRGSRDEVAFYQAEASMLNRENQMLRQRIRELERHISELTTSGARPEQSAPPATQGAETADHHASAGVGSATEPTHKT</sequence>
<gene>
    <name evidence="2" type="ORF">CDV56_107985</name>
</gene>
<feature type="region of interest" description="Disordered" evidence="1">
    <location>
        <begin position="1"/>
        <end position="80"/>
    </location>
</feature>
<organism evidence="2 3">
    <name type="scientific">Aspergillus thermomutatus</name>
    <name type="common">Neosartorya pseudofischeri</name>
    <dbReference type="NCBI Taxonomy" id="41047"/>
    <lineage>
        <taxon>Eukaryota</taxon>
        <taxon>Fungi</taxon>
        <taxon>Dikarya</taxon>
        <taxon>Ascomycota</taxon>
        <taxon>Pezizomycotina</taxon>
        <taxon>Eurotiomycetes</taxon>
        <taxon>Eurotiomycetidae</taxon>
        <taxon>Eurotiales</taxon>
        <taxon>Aspergillaceae</taxon>
        <taxon>Aspergillus</taxon>
        <taxon>Aspergillus subgen. Fumigati</taxon>
    </lineage>
</organism>
<proteinExistence type="predicted"/>
<reference evidence="2" key="1">
    <citation type="submission" date="2018-08" db="EMBL/GenBank/DDBJ databases">
        <title>Draft genome sequence of azole-resistant Aspergillus thermomutatus (Neosartorya pseudofischeri) strain HMR AF 39, isolated from a human nasal aspirate.</title>
        <authorList>
            <person name="Parent-Michaud M."/>
            <person name="Dufresne P.J."/>
            <person name="Fournier E."/>
            <person name="Martineau C."/>
            <person name="Moreira S."/>
            <person name="Perkins V."/>
            <person name="De Repentigny L."/>
            <person name="Dufresne S.F."/>
        </authorList>
    </citation>
    <scope>NUCLEOTIDE SEQUENCE [LARGE SCALE GENOMIC DNA]</scope>
    <source>
        <strain evidence="2">HMR AF 39</strain>
    </source>
</reference>
<evidence type="ECO:0000313" key="2">
    <source>
        <dbReference type="EMBL" id="RHZ64446.1"/>
    </source>
</evidence>
<evidence type="ECO:0000256" key="1">
    <source>
        <dbReference type="SAM" id="MobiDB-lite"/>
    </source>
</evidence>
<dbReference type="OrthoDB" id="5407781at2759"/>
<feature type="compositionally biased region" description="Low complexity" evidence="1">
    <location>
        <begin position="156"/>
        <end position="184"/>
    </location>
</feature>
<accession>A0A397HS88</accession>
<dbReference type="Proteomes" id="UP000215305">
    <property type="component" value="Unassembled WGS sequence"/>
</dbReference>
<dbReference type="PANTHER" id="PTHR39610:SF2">
    <property type="entry name" value="BZIP DOMAIN-CONTAINING PROTEIN"/>
    <property type="match status" value="1"/>
</dbReference>
<feature type="region of interest" description="Disordered" evidence="1">
    <location>
        <begin position="113"/>
        <end position="215"/>
    </location>
</feature>
<keyword evidence="3" id="KW-1185">Reference proteome</keyword>
<comment type="caution">
    <text evidence="2">The sequence shown here is derived from an EMBL/GenBank/DDBJ whole genome shotgun (WGS) entry which is preliminary data.</text>
</comment>
<feature type="region of interest" description="Disordered" evidence="1">
    <location>
        <begin position="245"/>
        <end position="287"/>
    </location>
</feature>
<dbReference type="PANTHER" id="PTHR39610">
    <property type="entry name" value="BZIP DOMAIN-CONTAINING PROTEIN-RELATED"/>
    <property type="match status" value="1"/>
</dbReference>
<evidence type="ECO:0008006" key="4">
    <source>
        <dbReference type="Google" id="ProtNLM"/>
    </source>
</evidence>
<dbReference type="AlphaFoldDB" id="A0A397HS88"/>
<dbReference type="EMBL" id="NKHU02000023">
    <property type="protein sequence ID" value="RHZ64446.1"/>
    <property type="molecule type" value="Genomic_DNA"/>
</dbReference>
<dbReference type="RefSeq" id="XP_026617495.1">
    <property type="nucleotide sequence ID" value="XM_026761604.1"/>
</dbReference>
<evidence type="ECO:0000313" key="3">
    <source>
        <dbReference type="Proteomes" id="UP000215305"/>
    </source>
</evidence>
<name>A0A397HS88_ASPTH</name>
<dbReference type="GeneID" id="38129959"/>
<dbReference type="VEuPathDB" id="FungiDB:CDV56_107985"/>
<dbReference type="InterPro" id="IPR010890">
    <property type="entry name" value="PriC"/>
</dbReference>